<comment type="caution">
    <text evidence="2">The sequence shown here is derived from an EMBL/GenBank/DDBJ whole genome shotgun (WGS) entry which is preliminary data.</text>
</comment>
<reference evidence="2" key="1">
    <citation type="submission" date="2021-01" db="EMBL/GenBank/DDBJ databases">
        <authorList>
            <consortium name="Genoscope - CEA"/>
            <person name="William W."/>
        </authorList>
    </citation>
    <scope>NUCLEOTIDE SEQUENCE</scope>
</reference>
<feature type="region of interest" description="Disordered" evidence="1">
    <location>
        <begin position="1"/>
        <end position="38"/>
    </location>
</feature>
<feature type="compositionally biased region" description="Basic and acidic residues" evidence="1">
    <location>
        <begin position="1"/>
        <end position="10"/>
    </location>
</feature>
<evidence type="ECO:0000313" key="3">
    <source>
        <dbReference type="Proteomes" id="UP000688137"/>
    </source>
</evidence>
<sequence>MNQRKYEKQSRKSSQNKNQDLEQNPKRRWSKQDTPRNYDNINKLQYSFDYSTINNKYLQQIRNNTKIKQLIAKQKLEQQNSHLFKIQQDFVPKPKWQNYQDSLQSIINQQKYFAYLDYQAS</sequence>
<name>A0A8S1LYQ8_PARPR</name>
<feature type="compositionally biased region" description="Basic and acidic residues" evidence="1">
    <location>
        <begin position="19"/>
        <end position="36"/>
    </location>
</feature>
<keyword evidence="3" id="KW-1185">Reference proteome</keyword>
<protein>
    <submittedName>
        <fullName evidence="2">Uncharacterized protein</fullName>
    </submittedName>
</protein>
<proteinExistence type="predicted"/>
<dbReference type="OMA" id="QDFVPKP"/>
<organism evidence="2 3">
    <name type="scientific">Paramecium primaurelia</name>
    <dbReference type="NCBI Taxonomy" id="5886"/>
    <lineage>
        <taxon>Eukaryota</taxon>
        <taxon>Sar</taxon>
        <taxon>Alveolata</taxon>
        <taxon>Ciliophora</taxon>
        <taxon>Intramacronucleata</taxon>
        <taxon>Oligohymenophorea</taxon>
        <taxon>Peniculida</taxon>
        <taxon>Parameciidae</taxon>
        <taxon>Paramecium</taxon>
    </lineage>
</organism>
<evidence type="ECO:0000256" key="1">
    <source>
        <dbReference type="SAM" id="MobiDB-lite"/>
    </source>
</evidence>
<gene>
    <name evidence="2" type="ORF">PPRIM_AZ9-3.1.T0460080</name>
</gene>
<dbReference type="Proteomes" id="UP000688137">
    <property type="component" value="Unassembled WGS sequence"/>
</dbReference>
<dbReference type="AlphaFoldDB" id="A0A8S1LYQ8"/>
<evidence type="ECO:0000313" key="2">
    <source>
        <dbReference type="EMBL" id="CAD8070671.1"/>
    </source>
</evidence>
<accession>A0A8S1LYQ8</accession>
<dbReference type="EMBL" id="CAJJDM010000046">
    <property type="protein sequence ID" value="CAD8070671.1"/>
    <property type="molecule type" value="Genomic_DNA"/>
</dbReference>